<comment type="caution">
    <text evidence="1">The sequence shown here is derived from an EMBL/GenBank/DDBJ whole genome shotgun (WGS) entry which is preliminary data.</text>
</comment>
<name>A0A9D6V5V5_9BACT</name>
<evidence type="ECO:0000313" key="1">
    <source>
        <dbReference type="EMBL" id="MBI5251283.1"/>
    </source>
</evidence>
<dbReference type="EMBL" id="JACRDE010000457">
    <property type="protein sequence ID" value="MBI5251283.1"/>
    <property type="molecule type" value="Genomic_DNA"/>
</dbReference>
<organism evidence="1 2">
    <name type="scientific">Desulfomonile tiedjei</name>
    <dbReference type="NCBI Taxonomy" id="2358"/>
    <lineage>
        <taxon>Bacteria</taxon>
        <taxon>Pseudomonadati</taxon>
        <taxon>Thermodesulfobacteriota</taxon>
        <taxon>Desulfomonilia</taxon>
        <taxon>Desulfomonilales</taxon>
        <taxon>Desulfomonilaceae</taxon>
        <taxon>Desulfomonile</taxon>
    </lineage>
</organism>
<gene>
    <name evidence="1" type="ORF">HY912_17480</name>
</gene>
<dbReference type="Proteomes" id="UP000807825">
    <property type="component" value="Unassembled WGS sequence"/>
</dbReference>
<protein>
    <submittedName>
        <fullName evidence="1">Uncharacterized protein</fullName>
    </submittedName>
</protein>
<accession>A0A9D6V5V5</accession>
<sequence length="58" mass="6549">MKRSISVSEITADLKSGIPDAELMKKYGLSEDGLKKVFDRLLRAACNRSRHIEVEVNE</sequence>
<dbReference type="AlphaFoldDB" id="A0A9D6V5V5"/>
<evidence type="ECO:0000313" key="2">
    <source>
        <dbReference type="Proteomes" id="UP000807825"/>
    </source>
</evidence>
<reference evidence="1" key="1">
    <citation type="submission" date="2020-07" db="EMBL/GenBank/DDBJ databases">
        <title>Huge and variable diversity of episymbiotic CPR bacteria and DPANN archaea in groundwater ecosystems.</title>
        <authorList>
            <person name="He C.Y."/>
            <person name="Keren R."/>
            <person name="Whittaker M."/>
            <person name="Farag I.F."/>
            <person name="Doudna J."/>
            <person name="Cate J.H.D."/>
            <person name="Banfield J.F."/>
        </authorList>
    </citation>
    <scope>NUCLEOTIDE SEQUENCE</scope>
    <source>
        <strain evidence="1">NC_groundwater_1664_Pr3_B-0.1um_52_9</strain>
    </source>
</reference>
<proteinExistence type="predicted"/>